<reference evidence="1" key="1">
    <citation type="submission" date="2021-06" db="EMBL/GenBank/DDBJ databases">
        <authorList>
            <person name="Hodson N. C."/>
            <person name="Mongue J. A."/>
            <person name="Jaron S. K."/>
        </authorList>
    </citation>
    <scope>NUCLEOTIDE SEQUENCE</scope>
</reference>
<proteinExistence type="predicted"/>
<sequence>MASKFKYKQYDTSPINRLPSRSKQRILKRIKKGNCSRGTIHHILEAQLEDEILDPENQTAGVVCDEEYVGENNYSIPIAEELEEDAKGDFSGAMKTEEKLLLIAAFVMKHGLTKNATDDCLILLRLLCPEDLELPGSHFLLMKQIRAHQSQYSINVYCSSCKNLIEDPDTCQCKHCSEKVSLDAMKLSNSFFCIRHPVYARECTCDYRSS</sequence>
<gene>
    <name evidence="1" type="ORF">AFUS01_LOCUS19167</name>
</gene>
<protein>
    <submittedName>
        <fullName evidence="1">Uncharacterized protein</fullName>
    </submittedName>
</protein>
<accession>A0A8J2K8S5</accession>
<evidence type="ECO:0000313" key="2">
    <source>
        <dbReference type="Proteomes" id="UP000708208"/>
    </source>
</evidence>
<keyword evidence="2" id="KW-1185">Reference proteome</keyword>
<comment type="caution">
    <text evidence="1">The sequence shown here is derived from an EMBL/GenBank/DDBJ whole genome shotgun (WGS) entry which is preliminary data.</text>
</comment>
<dbReference type="AlphaFoldDB" id="A0A8J2K8S5"/>
<evidence type="ECO:0000313" key="1">
    <source>
        <dbReference type="EMBL" id="CAG7730531.1"/>
    </source>
</evidence>
<organism evidence="1 2">
    <name type="scientific">Allacma fusca</name>
    <dbReference type="NCBI Taxonomy" id="39272"/>
    <lineage>
        <taxon>Eukaryota</taxon>
        <taxon>Metazoa</taxon>
        <taxon>Ecdysozoa</taxon>
        <taxon>Arthropoda</taxon>
        <taxon>Hexapoda</taxon>
        <taxon>Collembola</taxon>
        <taxon>Symphypleona</taxon>
        <taxon>Sminthuridae</taxon>
        <taxon>Allacma</taxon>
    </lineage>
</organism>
<dbReference type="Proteomes" id="UP000708208">
    <property type="component" value="Unassembled WGS sequence"/>
</dbReference>
<dbReference type="EMBL" id="CAJVCH010196033">
    <property type="protein sequence ID" value="CAG7730531.1"/>
    <property type="molecule type" value="Genomic_DNA"/>
</dbReference>
<name>A0A8J2K8S5_9HEXA</name>